<dbReference type="Proteomes" id="UP000663854">
    <property type="component" value="Unassembled WGS sequence"/>
</dbReference>
<feature type="domain" description="Aminotransferase class I/classII large" evidence="7">
    <location>
        <begin position="5"/>
        <end position="87"/>
    </location>
</feature>
<reference evidence="13" key="1">
    <citation type="submission" date="2021-02" db="EMBL/GenBank/DDBJ databases">
        <authorList>
            <person name="Nowell W R."/>
        </authorList>
    </citation>
    <scope>NUCLEOTIDE SEQUENCE</scope>
</reference>
<evidence type="ECO:0000256" key="1">
    <source>
        <dbReference type="ARBA" id="ARBA00001933"/>
    </source>
</evidence>
<feature type="domain" description="Aminotransferase class I/classII large" evidence="7">
    <location>
        <begin position="108"/>
        <end position="215"/>
    </location>
</feature>
<name>A0A818SLM8_9BILA</name>
<evidence type="ECO:0000256" key="4">
    <source>
        <dbReference type="ARBA" id="ARBA00022679"/>
    </source>
</evidence>
<dbReference type="Proteomes" id="UP000663882">
    <property type="component" value="Unassembled WGS sequence"/>
</dbReference>
<evidence type="ECO:0000313" key="14">
    <source>
        <dbReference type="EMBL" id="CAF3712085.1"/>
    </source>
</evidence>
<evidence type="ECO:0000313" key="10">
    <source>
        <dbReference type="EMBL" id="CAF1233373.1"/>
    </source>
</evidence>
<dbReference type="InterPro" id="IPR015421">
    <property type="entry name" value="PyrdxlP-dep_Trfase_major"/>
</dbReference>
<dbReference type="GO" id="GO:0097053">
    <property type="term" value="P:L-kynurenine catabolic process"/>
    <property type="evidence" value="ECO:0007669"/>
    <property type="project" value="UniProtKB-UniPathway"/>
</dbReference>
<protein>
    <recommendedName>
        <fullName evidence="2">kynurenine--oxoglutarate transaminase</fullName>
        <ecNumber evidence="2">2.6.1.7</ecNumber>
    </recommendedName>
</protein>
<comment type="pathway">
    <text evidence="6">Amino-acid degradation; L-kynurenine degradation; kynurenate from L-kynurenine: step 1/2.</text>
</comment>
<dbReference type="InterPro" id="IPR015424">
    <property type="entry name" value="PyrdxlP-dep_Trfase"/>
</dbReference>
<evidence type="ECO:0000256" key="6">
    <source>
        <dbReference type="ARBA" id="ARBA00024016"/>
    </source>
</evidence>
<dbReference type="InterPro" id="IPR051326">
    <property type="entry name" value="Kynurenine-oxoglutarate_AT"/>
</dbReference>
<keyword evidence="3" id="KW-0032">Aminotransferase</keyword>
<dbReference type="EMBL" id="CAJOBD010001754">
    <property type="protein sequence ID" value="CAF3829013.1"/>
    <property type="molecule type" value="Genomic_DNA"/>
</dbReference>
<dbReference type="PANTHER" id="PTHR43807:SF20">
    <property type="entry name" value="FI04487P"/>
    <property type="match status" value="1"/>
</dbReference>
<dbReference type="Proteomes" id="UP000663823">
    <property type="component" value="Unassembled WGS sequence"/>
</dbReference>
<evidence type="ECO:0000313" key="16">
    <source>
        <dbReference type="Proteomes" id="UP000663870"/>
    </source>
</evidence>
<dbReference type="Proteomes" id="UP000663836">
    <property type="component" value="Unassembled WGS sequence"/>
</dbReference>
<dbReference type="EC" id="2.6.1.7" evidence="2"/>
<evidence type="ECO:0000313" key="13">
    <source>
        <dbReference type="EMBL" id="CAF3671335.1"/>
    </source>
</evidence>
<comment type="caution">
    <text evidence="13">The sequence shown here is derived from an EMBL/GenBank/DDBJ whole genome shotgun (WGS) entry which is preliminary data.</text>
</comment>
<dbReference type="GO" id="GO:0005739">
    <property type="term" value="C:mitochondrion"/>
    <property type="evidence" value="ECO:0007669"/>
    <property type="project" value="TreeGrafter"/>
</dbReference>
<dbReference type="InterPro" id="IPR015422">
    <property type="entry name" value="PyrdxlP-dep_Trfase_small"/>
</dbReference>
<evidence type="ECO:0000313" key="15">
    <source>
        <dbReference type="EMBL" id="CAF3829013.1"/>
    </source>
</evidence>
<dbReference type="EMBL" id="CAJOAX010001397">
    <property type="protein sequence ID" value="CAF3712085.1"/>
    <property type="molecule type" value="Genomic_DNA"/>
</dbReference>
<comment type="cofactor">
    <cofactor evidence="1">
        <name>pyridoxal 5'-phosphate</name>
        <dbReference type="ChEBI" id="CHEBI:597326"/>
    </cofactor>
</comment>
<dbReference type="EMBL" id="CAJNOH010001580">
    <property type="protein sequence ID" value="CAF1232085.1"/>
    <property type="molecule type" value="Genomic_DNA"/>
</dbReference>
<dbReference type="EMBL" id="CAJNOO010002073">
    <property type="protein sequence ID" value="CAF1233373.1"/>
    <property type="molecule type" value="Genomic_DNA"/>
</dbReference>
<gene>
    <name evidence="13" type="ORF">FNK824_LOCUS7216</name>
    <name evidence="15" type="ORF">JBS370_LOCUS16938</name>
    <name evidence="12" type="ORF">JXQ802_LOCUS40304</name>
    <name evidence="14" type="ORF">OTI717_LOCUS13251</name>
    <name evidence="9" type="ORF">PYM288_LOCUS26435</name>
    <name evidence="10" type="ORF">RFH988_LOCUS26286</name>
    <name evidence="8" type="ORF">SEV965_LOCUS8144</name>
    <name evidence="11" type="ORF">ZHD862_LOCUS27207</name>
</gene>
<dbReference type="EMBL" id="CAJNOU010000294">
    <property type="protein sequence ID" value="CAF0948971.1"/>
    <property type="molecule type" value="Genomic_DNA"/>
</dbReference>
<evidence type="ECO:0000256" key="3">
    <source>
        <dbReference type="ARBA" id="ARBA00022576"/>
    </source>
</evidence>
<dbReference type="FunFam" id="3.90.1150.10:FF:000021">
    <property type="entry name" value="Kynurenine--oxoglutarate transaminase 3"/>
    <property type="match status" value="1"/>
</dbReference>
<evidence type="ECO:0000313" key="9">
    <source>
        <dbReference type="EMBL" id="CAF1232085.1"/>
    </source>
</evidence>
<dbReference type="Proteomes" id="UP000663889">
    <property type="component" value="Unassembled WGS sequence"/>
</dbReference>
<evidence type="ECO:0000256" key="5">
    <source>
        <dbReference type="ARBA" id="ARBA00022898"/>
    </source>
</evidence>
<dbReference type="GO" id="GO:0030170">
    <property type="term" value="F:pyridoxal phosphate binding"/>
    <property type="evidence" value="ECO:0007669"/>
    <property type="project" value="InterPro"/>
</dbReference>
<evidence type="ECO:0000313" key="8">
    <source>
        <dbReference type="EMBL" id="CAF0948971.1"/>
    </source>
</evidence>
<keyword evidence="16" id="KW-1185">Reference proteome</keyword>
<keyword evidence="5" id="KW-0663">Pyridoxal phosphate</keyword>
<proteinExistence type="predicted"/>
<sequence length="222" mass="25711">MFNSRTRLIIVNTPNNPVGKVFARDELEHIANLCQKHNVICISDEVYEWLVYDENKKHIRIATLSNTWQRTLTIGSAGKTFSSAGLKLEVVARCFEYELKRINSSECYFNSISNEFLKKCDKLVQALKECGMKSVIPDGGYFILVDYSQFASGEFQLDADEVKDIKFVRYLIEEKQLATILVTDCYITDHRHLAENYIRFCFAKKDQTLDKVIEILRKLKTN</sequence>
<evidence type="ECO:0000259" key="7">
    <source>
        <dbReference type="Pfam" id="PF00155"/>
    </source>
</evidence>
<accession>A0A818SLM8</accession>
<dbReference type="CDD" id="cd00609">
    <property type="entry name" value="AAT_like"/>
    <property type="match status" value="1"/>
</dbReference>
<dbReference type="InterPro" id="IPR004839">
    <property type="entry name" value="Aminotransferase_I/II_large"/>
</dbReference>
<dbReference type="OrthoDB" id="2414662at2759"/>
<dbReference type="EMBL" id="CAJNOT010002124">
    <property type="protein sequence ID" value="CAF1286384.1"/>
    <property type="molecule type" value="Genomic_DNA"/>
</dbReference>
<evidence type="ECO:0000256" key="2">
    <source>
        <dbReference type="ARBA" id="ARBA00012751"/>
    </source>
</evidence>
<evidence type="ECO:0000313" key="11">
    <source>
        <dbReference type="EMBL" id="CAF1286384.1"/>
    </source>
</evidence>
<dbReference type="Gene3D" id="3.40.640.10">
    <property type="entry name" value="Type I PLP-dependent aspartate aminotransferase-like (Major domain)"/>
    <property type="match status" value="1"/>
</dbReference>
<keyword evidence="4" id="KW-0808">Transferase</keyword>
<dbReference type="Pfam" id="PF00155">
    <property type="entry name" value="Aminotran_1_2"/>
    <property type="match status" value="2"/>
</dbReference>
<dbReference type="Proteomes" id="UP000663874">
    <property type="component" value="Unassembled WGS sequence"/>
</dbReference>
<dbReference type="SUPFAM" id="SSF53383">
    <property type="entry name" value="PLP-dependent transferases"/>
    <property type="match status" value="1"/>
</dbReference>
<evidence type="ECO:0000313" key="17">
    <source>
        <dbReference type="Proteomes" id="UP000663874"/>
    </source>
</evidence>
<evidence type="ECO:0000313" key="12">
    <source>
        <dbReference type="EMBL" id="CAF1498927.1"/>
    </source>
</evidence>
<dbReference type="AlphaFoldDB" id="A0A818SLM8"/>
<dbReference type="UniPathway" id="UPA00334">
    <property type="reaction ID" value="UER00726"/>
</dbReference>
<dbReference type="EMBL" id="CAJNOL010002419">
    <property type="protein sequence ID" value="CAF1498927.1"/>
    <property type="molecule type" value="Genomic_DNA"/>
</dbReference>
<dbReference type="Gene3D" id="3.90.1150.10">
    <property type="entry name" value="Aspartate Aminotransferase, domain 1"/>
    <property type="match status" value="1"/>
</dbReference>
<dbReference type="EMBL" id="CAJOBE010000659">
    <property type="protein sequence ID" value="CAF3671335.1"/>
    <property type="molecule type" value="Genomic_DNA"/>
</dbReference>
<dbReference type="Proteomes" id="UP000663870">
    <property type="component" value="Unassembled WGS sequence"/>
</dbReference>
<organism evidence="13 17">
    <name type="scientific">Rotaria sordida</name>
    <dbReference type="NCBI Taxonomy" id="392033"/>
    <lineage>
        <taxon>Eukaryota</taxon>
        <taxon>Metazoa</taxon>
        <taxon>Spiralia</taxon>
        <taxon>Gnathifera</taxon>
        <taxon>Rotifera</taxon>
        <taxon>Eurotatoria</taxon>
        <taxon>Bdelloidea</taxon>
        <taxon>Philodinida</taxon>
        <taxon>Philodinidae</taxon>
        <taxon>Rotaria</taxon>
    </lineage>
</organism>
<dbReference type="GO" id="GO:0016212">
    <property type="term" value="F:kynurenine-oxoglutarate transaminase activity"/>
    <property type="evidence" value="ECO:0007669"/>
    <property type="project" value="UniProtKB-EC"/>
</dbReference>
<dbReference type="Proteomes" id="UP000663864">
    <property type="component" value="Unassembled WGS sequence"/>
</dbReference>
<dbReference type="PANTHER" id="PTHR43807">
    <property type="entry name" value="FI04487P"/>
    <property type="match status" value="1"/>
</dbReference>